<gene>
    <name evidence="7" type="primary">LOC112494810</name>
</gene>
<dbReference type="InterPro" id="IPR036236">
    <property type="entry name" value="Znf_C2H2_sf"/>
</dbReference>
<dbReference type="SMART" id="SM00614">
    <property type="entry name" value="ZnF_BED"/>
    <property type="match status" value="1"/>
</dbReference>
<evidence type="ECO:0000256" key="2">
    <source>
        <dbReference type="ARBA" id="ARBA00022771"/>
    </source>
</evidence>
<protein>
    <submittedName>
        <fullName evidence="7">Uncharacterized protein LOC112494810</fullName>
    </submittedName>
</protein>
<proteinExistence type="predicted"/>
<evidence type="ECO:0000313" key="7">
    <source>
        <dbReference type="RefSeq" id="XP_024943868.1"/>
    </source>
</evidence>
<keyword evidence="2 4" id="KW-0863">Zinc-finger</keyword>
<dbReference type="AlphaFoldDB" id="A0AAJ7RMV0"/>
<feature type="domain" description="BED-type" evidence="5">
    <location>
        <begin position="4"/>
        <end position="50"/>
    </location>
</feature>
<dbReference type="Proteomes" id="UP000694920">
    <property type="component" value="Unplaced"/>
</dbReference>
<dbReference type="GeneID" id="112494810"/>
<dbReference type="PROSITE" id="PS50808">
    <property type="entry name" value="ZF_BED"/>
    <property type="match status" value="1"/>
</dbReference>
<accession>A0AAJ7RMV0</accession>
<dbReference type="RefSeq" id="XP_024943868.1">
    <property type="nucleotide sequence ID" value="XM_025088100.1"/>
</dbReference>
<dbReference type="KEGG" id="ccin:112494810"/>
<evidence type="ECO:0000256" key="3">
    <source>
        <dbReference type="ARBA" id="ARBA00022833"/>
    </source>
</evidence>
<evidence type="ECO:0000259" key="5">
    <source>
        <dbReference type="PROSITE" id="PS50808"/>
    </source>
</evidence>
<sequence length="129" mass="15385">MSPSTLNNIWTYFKLDESNRDKSRCKICNKSYWRKGCTTTSLKNHLKSRHTKEFCLFESSNNEKQLKKKKDDADKILTPLQEARKQLSLEEVFQKGKKWDTKIRIRKRGCNFFYRFCVQGTVWKSCSQS</sequence>
<keyword evidence="6" id="KW-1185">Reference proteome</keyword>
<reference evidence="7" key="1">
    <citation type="submission" date="2025-08" db="UniProtKB">
        <authorList>
            <consortium name="RefSeq"/>
        </authorList>
    </citation>
    <scope>IDENTIFICATION</scope>
</reference>
<dbReference type="InterPro" id="IPR003656">
    <property type="entry name" value="Znf_BED"/>
</dbReference>
<name>A0AAJ7RMV0_CEPCN</name>
<dbReference type="Pfam" id="PF02892">
    <property type="entry name" value="zf-BED"/>
    <property type="match status" value="1"/>
</dbReference>
<keyword evidence="3" id="KW-0862">Zinc</keyword>
<evidence type="ECO:0000256" key="4">
    <source>
        <dbReference type="PROSITE-ProRule" id="PRU00027"/>
    </source>
</evidence>
<dbReference type="GO" id="GO:0008270">
    <property type="term" value="F:zinc ion binding"/>
    <property type="evidence" value="ECO:0007669"/>
    <property type="project" value="UniProtKB-KW"/>
</dbReference>
<organism evidence="6 7">
    <name type="scientific">Cephus cinctus</name>
    <name type="common">Wheat stem sawfly</name>
    <dbReference type="NCBI Taxonomy" id="211228"/>
    <lineage>
        <taxon>Eukaryota</taxon>
        <taxon>Metazoa</taxon>
        <taxon>Ecdysozoa</taxon>
        <taxon>Arthropoda</taxon>
        <taxon>Hexapoda</taxon>
        <taxon>Insecta</taxon>
        <taxon>Pterygota</taxon>
        <taxon>Neoptera</taxon>
        <taxon>Endopterygota</taxon>
        <taxon>Hymenoptera</taxon>
        <taxon>Cephoidea</taxon>
        <taxon>Cephidae</taxon>
        <taxon>Cephus</taxon>
    </lineage>
</organism>
<keyword evidence="1" id="KW-0479">Metal-binding</keyword>
<evidence type="ECO:0000256" key="1">
    <source>
        <dbReference type="ARBA" id="ARBA00022723"/>
    </source>
</evidence>
<dbReference type="SUPFAM" id="SSF57667">
    <property type="entry name" value="beta-beta-alpha zinc fingers"/>
    <property type="match status" value="1"/>
</dbReference>
<dbReference type="GO" id="GO:0003677">
    <property type="term" value="F:DNA binding"/>
    <property type="evidence" value="ECO:0007669"/>
    <property type="project" value="InterPro"/>
</dbReference>
<evidence type="ECO:0000313" key="6">
    <source>
        <dbReference type="Proteomes" id="UP000694920"/>
    </source>
</evidence>